<gene>
    <name evidence="1" type="ORF">BpHYR1_047008</name>
</gene>
<sequence length="129" mass="14976">MYQPYFMTWYIFRTFAHHWQTLTYGILEKNNLILLCSFLLNFIKPMNLHLKDSNGALFNLASFYIQKHLQTIYQVLILEKSAINLGGTEDVSVARINRTCFARSELVLGRLIYLVFGTKIHNDPSGTII</sequence>
<proteinExistence type="predicted"/>
<comment type="caution">
    <text evidence="1">The sequence shown here is derived from an EMBL/GenBank/DDBJ whole genome shotgun (WGS) entry which is preliminary data.</text>
</comment>
<reference evidence="1 2" key="1">
    <citation type="journal article" date="2018" name="Sci. Rep.">
        <title>Genomic signatures of local adaptation to the degree of environmental predictability in rotifers.</title>
        <authorList>
            <person name="Franch-Gras L."/>
            <person name="Hahn C."/>
            <person name="Garcia-Roger E.M."/>
            <person name="Carmona M.J."/>
            <person name="Serra M."/>
            <person name="Gomez A."/>
        </authorList>
    </citation>
    <scope>NUCLEOTIDE SEQUENCE [LARGE SCALE GENOMIC DNA]</scope>
    <source>
        <strain evidence="1">HYR1</strain>
    </source>
</reference>
<organism evidence="1 2">
    <name type="scientific">Brachionus plicatilis</name>
    <name type="common">Marine rotifer</name>
    <name type="synonym">Brachionus muelleri</name>
    <dbReference type="NCBI Taxonomy" id="10195"/>
    <lineage>
        <taxon>Eukaryota</taxon>
        <taxon>Metazoa</taxon>
        <taxon>Spiralia</taxon>
        <taxon>Gnathifera</taxon>
        <taxon>Rotifera</taxon>
        <taxon>Eurotatoria</taxon>
        <taxon>Monogononta</taxon>
        <taxon>Pseudotrocha</taxon>
        <taxon>Ploima</taxon>
        <taxon>Brachionidae</taxon>
        <taxon>Brachionus</taxon>
    </lineage>
</organism>
<protein>
    <submittedName>
        <fullName evidence="1">Uncharacterized protein</fullName>
    </submittedName>
</protein>
<accession>A0A3M7T7Z7</accession>
<dbReference type="AlphaFoldDB" id="A0A3M7T7Z7"/>
<evidence type="ECO:0000313" key="2">
    <source>
        <dbReference type="Proteomes" id="UP000276133"/>
    </source>
</evidence>
<evidence type="ECO:0000313" key="1">
    <source>
        <dbReference type="EMBL" id="RNA44059.1"/>
    </source>
</evidence>
<dbReference type="Proteomes" id="UP000276133">
    <property type="component" value="Unassembled WGS sequence"/>
</dbReference>
<name>A0A3M7T7Z7_BRAPC</name>
<dbReference type="EMBL" id="REGN01000160">
    <property type="protein sequence ID" value="RNA44059.1"/>
    <property type="molecule type" value="Genomic_DNA"/>
</dbReference>
<keyword evidence="2" id="KW-1185">Reference proteome</keyword>